<evidence type="ECO:0000256" key="5">
    <source>
        <dbReference type="ARBA" id="ARBA00022723"/>
    </source>
</evidence>
<organism evidence="14 15">
    <name type="scientific">Ceratobasidium theobromae</name>
    <dbReference type="NCBI Taxonomy" id="1582974"/>
    <lineage>
        <taxon>Eukaryota</taxon>
        <taxon>Fungi</taxon>
        <taxon>Dikarya</taxon>
        <taxon>Basidiomycota</taxon>
        <taxon>Agaricomycotina</taxon>
        <taxon>Agaricomycetes</taxon>
        <taxon>Cantharellales</taxon>
        <taxon>Ceratobasidiaceae</taxon>
        <taxon>Ceratobasidium</taxon>
    </lineage>
</organism>
<feature type="domain" description="NodB homology" evidence="13">
    <location>
        <begin position="44"/>
        <end position="229"/>
    </location>
</feature>
<evidence type="ECO:0000256" key="10">
    <source>
        <dbReference type="ARBA" id="ARBA00023288"/>
    </source>
</evidence>
<dbReference type="InterPro" id="IPR002509">
    <property type="entry name" value="NODB_dom"/>
</dbReference>
<dbReference type="GO" id="GO:0016810">
    <property type="term" value="F:hydrolase activity, acting on carbon-nitrogen (but not peptide) bonds"/>
    <property type="evidence" value="ECO:0007669"/>
    <property type="project" value="InterPro"/>
</dbReference>
<evidence type="ECO:0000313" key="15">
    <source>
        <dbReference type="Proteomes" id="UP000383932"/>
    </source>
</evidence>
<accession>A0A5N5QDQ2</accession>
<keyword evidence="9" id="KW-0119">Carbohydrate metabolism</keyword>
<keyword evidence="10" id="KW-0449">Lipoprotein</keyword>
<keyword evidence="4" id="KW-0325">Glycoprotein</keyword>
<dbReference type="Pfam" id="PF01522">
    <property type="entry name" value="Polysacc_deac_1"/>
    <property type="match status" value="1"/>
</dbReference>
<dbReference type="AlphaFoldDB" id="A0A5N5QDQ2"/>
<protein>
    <submittedName>
        <fullName evidence="14">Carbohydrate esterase family 4 protein</fullName>
    </submittedName>
</protein>
<evidence type="ECO:0000256" key="8">
    <source>
        <dbReference type="ARBA" id="ARBA00023136"/>
    </source>
</evidence>
<dbReference type="OrthoDB" id="2125469at2759"/>
<comment type="cofactor">
    <cofactor evidence="1">
        <name>Co(2+)</name>
        <dbReference type="ChEBI" id="CHEBI:48828"/>
    </cofactor>
</comment>
<dbReference type="Proteomes" id="UP000383932">
    <property type="component" value="Unassembled WGS sequence"/>
</dbReference>
<evidence type="ECO:0000259" key="13">
    <source>
        <dbReference type="PROSITE" id="PS51677"/>
    </source>
</evidence>
<dbReference type="GO" id="GO:0005886">
    <property type="term" value="C:plasma membrane"/>
    <property type="evidence" value="ECO:0007669"/>
    <property type="project" value="UniProtKB-SubCell"/>
</dbReference>
<evidence type="ECO:0000256" key="9">
    <source>
        <dbReference type="ARBA" id="ARBA00023277"/>
    </source>
</evidence>
<dbReference type="PROSITE" id="PS51677">
    <property type="entry name" value="NODB"/>
    <property type="match status" value="1"/>
</dbReference>
<evidence type="ECO:0000256" key="3">
    <source>
        <dbReference type="ARBA" id="ARBA00022475"/>
    </source>
</evidence>
<comment type="caution">
    <text evidence="14">The sequence shown here is derived from an EMBL/GenBank/DDBJ whole genome shotgun (WGS) entry which is preliminary data.</text>
</comment>
<keyword evidence="8" id="KW-0472">Membrane</keyword>
<dbReference type="PANTHER" id="PTHR46471:SF2">
    <property type="entry name" value="CHITIN DEACETYLASE-RELATED"/>
    <property type="match status" value="1"/>
</dbReference>
<keyword evidence="5" id="KW-0479">Metal-binding</keyword>
<dbReference type="GO" id="GO:0046872">
    <property type="term" value="F:metal ion binding"/>
    <property type="evidence" value="ECO:0007669"/>
    <property type="project" value="UniProtKB-KW"/>
</dbReference>
<keyword evidence="11" id="KW-0961">Cell wall biogenesis/degradation</keyword>
<dbReference type="CDD" id="cd10951">
    <property type="entry name" value="CE4_ClCDA_like"/>
    <property type="match status" value="1"/>
</dbReference>
<dbReference type="GO" id="GO:0071555">
    <property type="term" value="P:cell wall organization"/>
    <property type="evidence" value="ECO:0007669"/>
    <property type="project" value="UniProtKB-KW"/>
</dbReference>
<sequence length="255" mass="28407">MPSTARLVFVAALFGAVHASTSATSSNIHNRALARVITECSEDNTVAITFDDGPHYWTTNLVDLLNENDAKGTFFFNGDNYGCIYDDDNARRVKYVYDQGHQVASHTWAHKDLTELSDGDLRSEFSRTNNAIRKITGAFPAFMRPPYGNYNDHVRQVAADNGQKVVIWDFDSEDSIGATPAKSKQMYKDLIDSQPNTILALNHETYETTVDDVIPYAIGQIKAKGYRMVTLAECIGDSPYKSTGNPSRRDSSWKC</sequence>
<reference evidence="14 15" key="1">
    <citation type="journal article" date="2019" name="Fungal Biol. Biotechnol.">
        <title>Draft genome sequence of fastidious pathogen Ceratobasidium theobromae, which causes vascular-streak dieback in Theobroma cacao.</title>
        <authorList>
            <person name="Ali S.S."/>
            <person name="Asman A."/>
            <person name="Shao J."/>
            <person name="Firmansyah A.P."/>
            <person name="Susilo A.W."/>
            <person name="Rosmana A."/>
            <person name="McMahon P."/>
            <person name="Junaid M."/>
            <person name="Guest D."/>
            <person name="Kheng T.Y."/>
            <person name="Meinhardt L.W."/>
            <person name="Bailey B.A."/>
        </authorList>
    </citation>
    <scope>NUCLEOTIDE SEQUENCE [LARGE SCALE GENOMIC DNA]</scope>
    <source>
        <strain evidence="14 15">CT2</strain>
    </source>
</reference>
<dbReference type="InterPro" id="IPR011330">
    <property type="entry name" value="Glyco_hydro/deAcase_b/a-brl"/>
</dbReference>
<proteinExistence type="predicted"/>
<keyword evidence="4" id="KW-0336">GPI-anchor</keyword>
<name>A0A5N5QDQ2_9AGAM</name>
<feature type="chain" id="PRO_5024339654" evidence="12">
    <location>
        <begin position="20"/>
        <end position="255"/>
    </location>
</feature>
<dbReference type="GO" id="GO:0005975">
    <property type="term" value="P:carbohydrate metabolic process"/>
    <property type="evidence" value="ECO:0007669"/>
    <property type="project" value="InterPro"/>
</dbReference>
<dbReference type="PANTHER" id="PTHR46471">
    <property type="entry name" value="CHITIN DEACETYLASE"/>
    <property type="match status" value="1"/>
</dbReference>
<keyword evidence="6 12" id="KW-0732">Signal</keyword>
<dbReference type="SUPFAM" id="SSF88713">
    <property type="entry name" value="Glycoside hydrolase/deacetylase"/>
    <property type="match status" value="1"/>
</dbReference>
<evidence type="ECO:0000256" key="12">
    <source>
        <dbReference type="SAM" id="SignalP"/>
    </source>
</evidence>
<gene>
    <name evidence="14" type="ORF">CTheo_6902</name>
</gene>
<keyword evidence="7" id="KW-0378">Hydrolase</keyword>
<evidence type="ECO:0000256" key="4">
    <source>
        <dbReference type="ARBA" id="ARBA00022622"/>
    </source>
</evidence>
<keyword evidence="3" id="KW-1003">Cell membrane</keyword>
<evidence type="ECO:0000256" key="1">
    <source>
        <dbReference type="ARBA" id="ARBA00001941"/>
    </source>
</evidence>
<comment type="subcellular location">
    <subcellularLocation>
        <location evidence="2">Cell membrane</location>
        <topology evidence="2">Lipid-anchor</topology>
        <topology evidence="2">GPI-anchor</topology>
    </subcellularLocation>
</comment>
<dbReference type="Gene3D" id="3.20.20.370">
    <property type="entry name" value="Glycoside hydrolase/deacetylase"/>
    <property type="match status" value="1"/>
</dbReference>
<evidence type="ECO:0000256" key="7">
    <source>
        <dbReference type="ARBA" id="ARBA00022801"/>
    </source>
</evidence>
<dbReference type="GO" id="GO:0098552">
    <property type="term" value="C:side of membrane"/>
    <property type="evidence" value="ECO:0007669"/>
    <property type="project" value="UniProtKB-KW"/>
</dbReference>
<keyword evidence="15" id="KW-1185">Reference proteome</keyword>
<evidence type="ECO:0000313" key="14">
    <source>
        <dbReference type="EMBL" id="KAB5589663.1"/>
    </source>
</evidence>
<dbReference type="EMBL" id="SSOP01000243">
    <property type="protein sequence ID" value="KAB5589663.1"/>
    <property type="molecule type" value="Genomic_DNA"/>
</dbReference>
<evidence type="ECO:0000256" key="6">
    <source>
        <dbReference type="ARBA" id="ARBA00022729"/>
    </source>
</evidence>
<evidence type="ECO:0000256" key="2">
    <source>
        <dbReference type="ARBA" id="ARBA00004609"/>
    </source>
</evidence>
<evidence type="ECO:0000256" key="11">
    <source>
        <dbReference type="ARBA" id="ARBA00023316"/>
    </source>
</evidence>
<feature type="signal peptide" evidence="12">
    <location>
        <begin position="1"/>
        <end position="19"/>
    </location>
</feature>